<dbReference type="EMBL" id="CP035485">
    <property type="protein sequence ID" value="QDI91299.1"/>
    <property type="molecule type" value="Genomic_DNA"/>
</dbReference>
<dbReference type="Gene3D" id="4.10.280.10">
    <property type="entry name" value="Helix-loop-helix DNA-binding domain"/>
    <property type="match status" value="1"/>
</dbReference>
<organism evidence="1 2">
    <name type="scientific">Salicibibacter halophilus</name>
    <dbReference type="NCBI Taxonomy" id="2502791"/>
    <lineage>
        <taxon>Bacteria</taxon>
        <taxon>Bacillati</taxon>
        <taxon>Bacillota</taxon>
        <taxon>Bacilli</taxon>
        <taxon>Bacillales</taxon>
        <taxon>Bacillaceae</taxon>
        <taxon>Salicibibacter</taxon>
    </lineage>
</organism>
<dbReference type="RefSeq" id="WP_142089256.1">
    <property type="nucleotide sequence ID" value="NZ_CP035485.1"/>
</dbReference>
<name>A0A514LHI5_9BACI</name>
<protein>
    <submittedName>
        <fullName evidence="1">Aspartyl-phosphate phosphatase Spo0E family protein</fullName>
    </submittedName>
</protein>
<dbReference type="GO" id="GO:0043937">
    <property type="term" value="P:regulation of sporulation"/>
    <property type="evidence" value="ECO:0007669"/>
    <property type="project" value="InterPro"/>
</dbReference>
<dbReference type="Pfam" id="PF09388">
    <property type="entry name" value="SpoOE-like"/>
    <property type="match status" value="1"/>
</dbReference>
<dbReference type="InterPro" id="IPR037208">
    <property type="entry name" value="Spo0E-like_sf"/>
</dbReference>
<keyword evidence="2" id="KW-1185">Reference proteome</keyword>
<dbReference type="Proteomes" id="UP000319756">
    <property type="component" value="Chromosome"/>
</dbReference>
<reference evidence="2" key="1">
    <citation type="submission" date="2019-01" db="EMBL/GenBank/DDBJ databases">
        <title>Genomic analysis of Salicibibacter sp. NKC3-5.</title>
        <authorList>
            <person name="Oh Y.J."/>
        </authorList>
    </citation>
    <scope>NUCLEOTIDE SEQUENCE [LARGE SCALE GENOMIC DNA]</scope>
    <source>
        <strain evidence="2">NKC3-5</strain>
    </source>
</reference>
<dbReference type="KEGG" id="sale:EPH95_08985"/>
<dbReference type="OrthoDB" id="1684493at2"/>
<evidence type="ECO:0000313" key="2">
    <source>
        <dbReference type="Proteomes" id="UP000319756"/>
    </source>
</evidence>
<dbReference type="AlphaFoldDB" id="A0A514LHI5"/>
<evidence type="ECO:0000313" key="1">
    <source>
        <dbReference type="EMBL" id="QDI91299.1"/>
    </source>
</evidence>
<dbReference type="InterPro" id="IPR036638">
    <property type="entry name" value="HLH_DNA-bd_sf"/>
</dbReference>
<dbReference type="SUPFAM" id="SSF140500">
    <property type="entry name" value="BAS1536-like"/>
    <property type="match status" value="1"/>
</dbReference>
<accession>A0A514LHI5</accession>
<dbReference type="GO" id="GO:0046983">
    <property type="term" value="F:protein dimerization activity"/>
    <property type="evidence" value="ECO:0007669"/>
    <property type="project" value="InterPro"/>
</dbReference>
<gene>
    <name evidence="1" type="ORF">EPH95_08985</name>
</gene>
<sequence>MKSAVATNQMEDDLETLRKQMVEAAKEHGMQHPLVLYYSREVDRVHTELQTTRYTSKCG</sequence>
<proteinExistence type="predicted"/>
<dbReference type="InterPro" id="IPR018540">
    <property type="entry name" value="Spo0E-like"/>
</dbReference>